<accession>A0A8S5LWV0</accession>
<keyword evidence="1" id="KW-0378">Hydrolase</keyword>
<protein>
    <submittedName>
        <fullName evidence="1">HNH endonuclease</fullName>
    </submittedName>
</protein>
<sequence length="280" mass="32218">MSWTARSTIITRSHRMTERWRESTYYENTEVSDLGNIRRTSDKTPRNHPMRIRNRATTAEPCVTLHPIGAKNPAGAKAWRTVPLRRIVWETFHDEKLPRGKFVKSLNGDVEDCRLSNLFVTSPHEVERAKRGPWTMTEDYRQCYEWFTHCVSLDGEVRKISDGYKYKWGVTGQSRKTPYVTLCRGKTRVHVGVARLMADAWIRPLDKGERVVLDDPDGPLTLENIRIMDLNDAMIYTRGIGLAKAMGYSAASFEKTPEKRKYEAAKAIGAVSEWDEYIFG</sequence>
<keyword evidence="1" id="KW-0255">Endonuclease</keyword>
<dbReference type="EMBL" id="BK014761">
    <property type="protein sequence ID" value="DAD74521.1"/>
    <property type="molecule type" value="Genomic_DNA"/>
</dbReference>
<reference evidence="1" key="1">
    <citation type="journal article" date="2021" name="Proc. Natl. Acad. Sci. U.S.A.">
        <title>A Catalog of Tens of Thousands of Viruses from Human Metagenomes Reveals Hidden Associations with Chronic Diseases.</title>
        <authorList>
            <person name="Tisza M.J."/>
            <person name="Buck C.B."/>
        </authorList>
    </citation>
    <scope>NUCLEOTIDE SEQUENCE</scope>
    <source>
        <strain evidence="1">CtPL34</strain>
    </source>
</reference>
<dbReference type="Gene3D" id="3.90.75.20">
    <property type="match status" value="1"/>
</dbReference>
<organism evidence="1">
    <name type="scientific">Siphoviridae sp. ctPL34</name>
    <dbReference type="NCBI Taxonomy" id="2826322"/>
    <lineage>
        <taxon>Viruses</taxon>
        <taxon>Duplodnaviria</taxon>
        <taxon>Heunggongvirae</taxon>
        <taxon>Uroviricota</taxon>
        <taxon>Caudoviricetes</taxon>
    </lineage>
</organism>
<evidence type="ECO:0000313" key="1">
    <source>
        <dbReference type="EMBL" id="DAD74521.1"/>
    </source>
</evidence>
<dbReference type="GO" id="GO:0004519">
    <property type="term" value="F:endonuclease activity"/>
    <property type="evidence" value="ECO:0007669"/>
    <property type="project" value="UniProtKB-KW"/>
</dbReference>
<proteinExistence type="predicted"/>
<name>A0A8S5LWV0_9CAUD</name>
<keyword evidence="1" id="KW-0540">Nuclease</keyword>